<gene>
    <name evidence="2" type="ORF">M9Y10_005377</name>
</gene>
<protein>
    <recommendedName>
        <fullName evidence="4">Tubby C-terminal domain-containing protein</fullName>
    </recommendedName>
</protein>
<dbReference type="InterPro" id="IPR025659">
    <property type="entry name" value="Tubby-like_C"/>
</dbReference>
<evidence type="ECO:0000313" key="2">
    <source>
        <dbReference type="EMBL" id="KAK8878597.1"/>
    </source>
</evidence>
<comment type="caution">
    <text evidence="2">The sequence shown here is derived from an EMBL/GenBank/DDBJ whole genome shotgun (WGS) entry which is preliminary data.</text>
</comment>
<dbReference type="Proteomes" id="UP001470230">
    <property type="component" value="Unassembled WGS sequence"/>
</dbReference>
<dbReference type="EMBL" id="JAPFFF010000011">
    <property type="protein sequence ID" value="KAK8878597.1"/>
    <property type="molecule type" value="Genomic_DNA"/>
</dbReference>
<organism evidence="2 3">
    <name type="scientific">Tritrichomonas musculus</name>
    <dbReference type="NCBI Taxonomy" id="1915356"/>
    <lineage>
        <taxon>Eukaryota</taxon>
        <taxon>Metamonada</taxon>
        <taxon>Parabasalia</taxon>
        <taxon>Tritrichomonadida</taxon>
        <taxon>Tritrichomonadidae</taxon>
        <taxon>Tritrichomonas</taxon>
    </lineage>
</organism>
<evidence type="ECO:0000313" key="3">
    <source>
        <dbReference type="Proteomes" id="UP001470230"/>
    </source>
</evidence>
<proteinExistence type="predicted"/>
<accession>A0ABR2JLM9</accession>
<evidence type="ECO:0000256" key="1">
    <source>
        <dbReference type="SAM" id="MobiDB-lite"/>
    </source>
</evidence>
<feature type="compositionally biased region" description="Acidic residues" evidence="1">
    <location>
        <begin position="102"/>
        <end position="112"/>
    </location>
</feature>
<sequence length="385" mass="44070">MKANIVLRFSSSEEDLYSSSTIDCKHRVQKKSNTRSNNTELIEITSDSDDIVLSPIIKYQENIVQGAVNKSRPPKSESFSIKPVSKFNTKINKLPIILDDDDDSYYDEDENNEINSNDQNDVNANISINTLPSSQPIPNSDDLVNDSEQAINVNSLQHDHAPNTIEQPNSISAYNQAETETNSFDFNQSIMNNNLLNQNSFPIYRCHRESSKGLGRQINFKFFRSDSQIMSATGKGMKHDKIAIYHNDGIISKIQSKYYRSSKKIKFDLFAEPEGILEASIDFTHTKESLPREVSITINNPSFGLPNKCESQKPKYNKLKKLWQMNFKGKYVLRSIKNTILVDEQLNKLMYVRKTNKDDLDIDILVQIDEIFIFYFAISSFLCKL</sequence>
<evidence type="ECO:0008006" key="4">
    <source>
        <dbReference type="Google" id="ProtNLM"/>
    </source>
</evidence>
<keyword evidence="3" id="KW-1185">Reference proteome</keyword>
<reference evidence="2 3" key="1">
    <citation type="submission" date="2024-04" db="EMBL/GenBank/DDBJ databases">
        <title>Tritrichomonas musculus Genome.</title>
        <authorList>
            <person name="Alves-Ferreira E."/>
            <person name="Grigg M."/>
            <person name="Lorenzi H."/>
            <person name="Galac M."/>
        </authorList>
    </citation>
    <scope>NUCLEOTIDE SEQUENCE [LARGE SCALE GENOMIC DNA]</scope>
    <source>
        <strain evidence="2 3">EAF2021</strain>
    </source>
</reference>
<dbReference type="SUPFAM" id="SSF54518">
    <property type="entry name" value="Tubby C-terminal domain-like"/>
    <property type="match status" value="1"/>
</dbReference>
<feature type="region of interest" description="Disordered" evidence="1">
    <location>
        <begin position="102"/>
        <end position="138"/>
    </location>
</feature>
<name>A0ABR2JLM9_9EUKA</name>
<feature type="compositionally biased region" description="Polar residues" evidence="1">
    <location>
        <begin position="122"/>
        <end position="138"/>
    </location>
</feature>